<feature type="domain" description="Immune inhibitor A-like metallopeptidase VEG" evidence="4">
    <location>
        <begin position="586"/>
        <end position="766"/>
    </location>
</feature>
<dbReference type="GO" id="GO:0006508">
    <property type="term" value="P:proteolysis"/>
    <property type="evidence" value="ECO:0007669"/>
    <property type="project" value="InterPro"/>
</dbReference>
<feature type="region of interest" description="Disordered" evidence="1">
    <location>
        <begin position="114"/>
        <end position="138"/>
    </location>
</feature>
<dbReference type="Pfam" id="PF20773">
    <property type="entry name" value="InhA-like_MAM"/>
    <property type="match status" value="1"/>
</dbReference>
<organism evidence="5 6">
    <name type="scientific">Halopolyspora algeriensis</name>
    <dbReference type="NCBI Taxonomy" id="1500506"/>
    <lineage>
        <taxon>Bacteria</taxon>
        <taxon>Bacillati</taxon>
        <taxon>Actinomycetota</taxon>
        <taxon>Actinomycetes</taxon>
        <taxon>Actinomycetes incertae sedis</taxon>
        <taxon>Halopolyspora</taxon>
    </lineage>
</organism>
<accession>A0A368VQA1</accession>
<reference evidence="5 6" key="1">
    <citation type="submission" date="2018-07" db="EMBL/GenBank/DDBJ databases">
        <title>Genomic Encyclopedia of Type Strains, Phase III (KMG-III): the genomes of soil and plant-associated and newly described type strains.</title>
        <authorList>
            <person name="Whitman W."/>
        </authorList>
    </citation>
    <scope>NUCLEOTIDE SEQUENCE [LARGE SCALE GENOMIC DNA]</scope>
    <source>
        <strain evidence="5 6">CECT 8575</strain>
    </source>
</reference>
<feature type="chain" id="PRO_5016588831" evidence="2">
    <location>
        <begin position="28"/>
        <end position="770"/>
    </location>
</feature>
<dbReference type="Gene3D" id="2.60.120.260">
    <property type="entry name" value="Galactose-binding domain-like"/>
    <property type="match status" value="1"/>
</dbReference>
<feature type="domain" description="Peptidase M6-like" evidence="3">
    <location>
        <begin position="93"/>
        <end position="396"/>
    </location>
</feature>
<name>A0A368VQA1_9ACTN</name>
<dbReference type="GO" id="GO:0008233">
    <property type="term" value="F:peptidase activity"/>
    <property type="evidence" value="ECO:0007669"/>
    <property type="project" value="InterPro"/>
</dbReference>
<evidence type="ECO:0000313" key="6">
    <source>
        <dbReference type="Proteomes" id="UP000253495"/>
    </source>
</evidence>
<comment type="caution">
    <text evidence="5">The sequence shown here is derived from an EMBL/GenBank/DDBJ whole genome shotgun (WGS) entry which is preliminary data.</text>
</comment>
<dbReference type="PANTHER" id="PTHR41775">
    <property type="entry name" value="SECRETED PROTEIN-RELATED"/>
    <property type="match status" value="1"/>
</dbReference>
<dbReference type="PIRSF" id="PIRSF007519">
    <property type="entry name" value="Protease_InhA"/>
    <property type="match status" value="1"/>
</dbReference>
<gene>
    <name evidence="5" type="ORF">DFQ14_10794</name>
</gene>
<feature type="compositionally biased region" description="Basic and acidic residues" evidence="1">
    <location>
        <begin position="124"/>
        <end position="138"/>
    </location>
</feature>
<dbReference type="InterPro" id="IPR012300">
    <property type="entry name" value="Pept_M6_InhA"/>
</dbReference>
<feature type="region of interest" description="Disordered" evidence="1">
    <location>
        <begin position="27"/>
        <end position="84"/>
    </location>
</feature>
<evidence type="ECO:0000259" key="4">
    <source>
        <dbReference type="Pfam" id="PF20774"/>
    </source>
</evidence>
<dbReference type="NCBIfam" id="TIGR03296">
    <property type="entry name" value="M6dom_TIGR03296"/>
    <property type="match status" value="1"/>
</dbReference>
<dbReference type="PANTHER" id="PTHR41775:SF1">
    <property type="entry name" value="PEPTIDASE M6-LIKE DOMAIN-CONTAINING PROTEIN"/>
    <property type="match status" value="1"/>
</dbReference>
<dbReference type="SUPFAM" id="SSF55486">
    <property type="entry name" value="Metalloproteases ('zincins'), catalytic domain"/>
    <property type="match status" value="1"/>
</dbReference>
<protein>
    <submittedName>
        <fullName evidence="5">Immune inhibitor A</fullName>
    </submittedName>
</protein>
<dbReference type="Pfam" id="PF05547">
    <property type="entry name" value="Peptidase_M6"/>
    <property type="match status" value="1"/>
</dbReference>
<evidence type="ECO:0000256" key="2">
    <source>
        <dbReference type="SAM" id="SignalP"/>
    </source>
</evidence>
<proteinExistence type="predicted"/>
<dbReference type="Pfam" id="PF20774">
    <property type="entry name" value="InhA-like_VEG"/>
    <property type="match status" value="1"/>
</dbReference>
<evidence type="ECO:0000256" key="1">
    <source>
        <dbReference type="SAM" id="MobiDB-lite"/>
    </source>
</evidence>
<feature type="signal peptide" evidence="2">
    <location>
        <begin position="1"/>
        <end position="27"/>
    </location>
</feature>
<dbReference type="InterPro" id="IPR008757">
    <property type="entry name" value="Peptidase_M6-like_domain"/>
</dbReference>
<dbReference type="RefSeq" id="WP_114453415.1">
    <property type="nucleotide sequence ID" value="NZ_QPJC01000007.1"/>
</dbReference>
<dbReference type="InterPro" id="IPR048665">
    <property type="entry name" value="InhA-like_VEG"/>
</dbReference>
<dbReference type="EMBL" id="QPJC01000007">
    <property type="protein sequence ID" value="RCW43205.1"/>
    <property type="molecule type" value="Genomic_DNA"/>
</dbReference>
<evidence type="ECO:0000313" key="5">
    <source>
        <dbReference type="EMBL" id="RCW43205.1"/>
    </source>
</evidence>
<sequence>MRRLTTGVLAGSVAALVTAGFVQPAAAVPHSGDTSPAPADSAAHKPDSRPGPLTKRQQAWRKQAMDKLASGQARPQKHGGSTSVQVAEGKFVELQVDKTDKIFSILSEFGDKADSTLGTMPGPRHNEIPKPDRSVDNTTKWREDFSPSYYEDMFFDANNDGGESMADFFEKQSSGRYSVDGDVSEWVRVPHNASYYGDNSVEYSGGVWSFIADSASAWYESRLAAGKTPEQIRSYLLQFDQWDRYDHDSDGDFAERDGYIDHFQAIHAGMGEEAGGGRLGADAIWSHRWYVNSDDFGQTGPTVGGQEILMGGVQIGDTGLWIGDYTTEPENGGLGVFTHEYAHDLGLPDFYDTNGGSNGVGFWSLMSSGSWLGRGENSIGDTPGYMGPYEKLQLGWLDYKTVTVGQSGNYTLGPAARVTEGTEQAVAVALPDKTTTTEYTTPASGEYAWWTGSADNLNVSLTREIDLTGYKHAKLWAKAWYDIEAGYDYLYAETSTDGGDTWTRLGSGVDGDSKGKWKKLQYKLDGGQKILFRFRYKTDGAVQRPGAFLDDIFVRAQGDILFSDDVESTDHGWTVSGWKRSTGSDTKTTGQFYLVENRQYVDYDAVLRTGPYNFSAPITKPNWVERFPYQNGMLVWYVDLAYENNNTSQHPGHGLALPVDARPKQITYPDGSAPTNRRQPFDGTFGLEATDPVTFHKEVIQGNGSNEHVATLEAKAPSKPGIRTFDGSNVNRYWNPDNPQNSTKVAGHGVTVTVTGKSGNNRTIEVTNPA</sequence>
<dbReference type="AlphaFoldDB" id="A0A368VQA1"/>
<dbReference type="Proteomes" id="UP000253495">
    <property type="component" value="Unassembled WGS sequence"/>
</dbReference>
<keyword evidence="2" id="KW-0732">Signal</keyword>
<dbReference type="OrthoDB" id="275270at2"/>
<keyword evidence="6" id="KW-1185">Reference proteome</keyword>
<evidence type="ECO:0000259" key="3">
    <source>
        <dbReference type="Pfam" id="PF05547"/>
    </source>
</evidence>